<accession>A0A0A8XQF6</accession>
<organism evidence="1">
    <name type="scientific">Arundo donax</name>
    <name type="common">Giant reed</name>
    <name type="synonym">Donax arundinaceus</name>
    <dbReference type="NCBI Taxonomy" id="35708"/>
    <lineage>
        <taxon>Eukaryota</taxon>
        <taxon>Viridiplantae</taxon>
        <taxon>Streptophyta</taxon>
        <taxon>Embryophyta</taxon>
        <taxon>Tracheophyta</taxon>
        <taxon>Spermatophyta</taxon>
        <taxon>Magnoliopsida</taxon>
        <taxon>Liliopsida</taxon>
        <taxon>Poales</taxon>
        <taxon>Poaceae</taxon>
        <taxon>PACMAD clade</taxon>
        <taxon>Arundinoideae</taxon>
        <taxon>Arundineae</taxon>
        <taxon>Arundo</taxon>
    </lineage>
</organism>
<reference evidence="1" key="2">
    <citation type="journal article" date="2015" name="Data Brief">
        <title>Shoot transcriptome of the giant reed, Arundo donax.</title>
        <authorList>
            <person name="Barrero R.A."/>
            <person name="Guerrero F.D."/>
            <person name="Moolhuijzen P."/>
            <person name="Goolsby J.A."/>
            <person name="Tidwell J."/>
            <person name="Bellgard S.E."/>
            <person name="Bellgard M.I."/>
        </authorList>
    </citation>
    <scope>NUCLEOTIDE SEQUENCE</scope>
    <source>
        <tissue evidence="1">Shoot tissue taken approximately 20 cm above the soil surface</tissue>
    </source>
</reference>
<name>A0A0A8XQF6_ARUDO</name>
<protein>
    <submittedName>
        <fullName evidence="1">Uncharacterized protein</fullName>
    </submittedName>
</protein>
<dbReference type="EMBL" id="GBRH01283060">
    <property type="protein sequence ID" value="JAD14835.1"/>
    <property type="molecule type" value="Transcribed_RNA"/>
</dbReference>
<evidence type="ECO:0000313" key="1">
    <source>
        <dbReference type="EMBL" id="JAD14835.1"/>
    </source>
</evidence>
<reference evidence="1" key="1">
    <citation type="submission" date="2014-09" db="EMBL/GenBank/DDBJ databases">
        <authorList>
            <person name="Magalhaes I.L.F."/>
            <person name="Oliveira U."/>
            <person name="Santos F.R."/>
            <person name="Vidigal T.H.D.A."/>
            <person name="Brescovit A.D."/>
            <person name="Santos A.J."/>
        </authorList>
    </citation>
    <scope>NUCLEOTIDE SEQUENCE</scope>
    <source>
        <tissue evidence="1">Shoot tissue taken approximately 20 cm above the soil surface</tissue>
    </source>
</reference>
<sequence length="67" mass="7972">MTSQRVKDHLTELEKDRWIYKKPMQDKDYLWEAIGEVQVGWAPSAAVPFLRLAGDRRRHLLSLVHER</sequence>
<dbReference type="AlphaFoldDB" id="A0A0A8XQF6"/>
<proteinExistence type="predicted"/>